<feature type="coiled-coil region" evidence="1">
    <location>
        <begin position="253"/>
        <end position="329"/>
    </location>
</feature>
<dbReference type="SUPFAM" id="SSF50156">
    <property type="entry name" value="PDZ domain-like"/>
    <property type="match status" value="1"/>
</dbReference>
<gene>
    <name evidence="2" type="ORF">AB1Y20_010995</name>
</gene>
<dbReference type="Proteomes" id="UP001515480">
    <property type="component" value="Unassembled WGS sequence"/>
</dbReference>
<keyword evidence="3" id="KW-1185">Reference proteome</keyword>
<dbReference type="Gene3D" id="2.30.42.10">
    <property type="match status" value="1"/>
</dbReference>
<evidence type="ECO:0000256" key="1">
    <source>
        <dbReference type="SAM" id="Coils"/>
    </source>
</evidence>
<keyword evidence="1" id="KW-0175">Coiled coil</keyword>
<proteinExistence type="predicted"/>
<dbReference type="InterPro" id="IPR036034">
    <property type="entry name" value="PDZ_sf"/>
</dbReference>
<evidence type="ECO:0000313" key="2">
    <source>
        <dbReference type="EMBL" id="KAL1502923.1"/>
    </source>
</evidence>
<dbReference type="EMBL" id="JBGBPQ010000022">
    <property type="protein sequence ID" value="KAL1502923.1"/>
    <property type="molecule type" value="Genomic_DNA"/>
</dbReference>
<protein>
    <submittedName>
        <fullName evidence="2">Uncharacterized protein</fullName>
    </submittedName>
</protein>
<dbReference type="Gene3D" id="2.60.120.680">
    <property type="entry name" value="GOLD domain"/>
    <property type="match status" value="1"/>
</dbReference>
<accession>A0AB34IN31</accession>
<comment type="caution">
    <text evidence="2">The sequence shown here is derived from an EMBL/GenBank/DDBJ whole genome shotgun (WGS) entry which is preliminary data.</text>
</comment>
<dbReference type="AlphaFoldDB" id="A0AB34IN31"/>
<sequence length="338" mass="37276">MRRREGYPPLLVEEKLQAHDIDGAIAAGWWGDEVAYRLVESALGGRSLKVTLERGDLGLDLSNESGVTTVASVYPEGSAAREGQLRPADVRRRRPVRPAACAAERRAVNGRTYFTCEAVVAAIKRASSGPVELAAVRPLATLTRCARHVAIAAGRRHSLSLETAVRCVLLYRFHVAAHDVLFTVTLAAAGEAQGGELLRLRGAGHNGELVVPPGELAVEWSNEHSYLRSKEINYMLQLIPCDEYNGCQVMRQRERLVEELAQCKQRSKHLKEVISKAEEAISIVRAEEAKLVQALSDARSRKDANAERLKEVKAELKLLEEEHGVVEHVPTSRFPFGR</sequence>
<evidence type="ECO:0000313" key="3">
    <source>
        <dbReference type="Proteomes" id="UP001515480"/>
    </source>
</evidence>
<name>A0AB34IN31_PRYPA</name>
<organism evidence="2 3">
    <name type="scientific">Prymnesium parvum</name>
    <name type="common">Toxic golden alga</name>
    <dbReference type="NCBI Taxonomy" id="97485"/>
    <lineage>
        <taxon>Eukaryota</taxon>
        <taxon>Haptista</taxon>
        <taxon>Haptophyta</taxon>
        <taxon>Prymnesiophyceae</taxon>
        <taxon>Prymnesiales</taxon>
        <taxon>Prymnesiaceae</taxon>
        <taxon>Prymnesium</taxon>
    </lineage>
</organism>
<reference evidence="2 3" key="1">
    <citation type="journal article" date="2024" name="Science">
        <title>Giant polyketide synthase enzymes in the biosynthesis of giant marine polyether toxins.</title>
        <authorList>
            <person name="Fallon T.R."/>
            <person name="Shende V.V."/>
            <person name="Wierzbicki I.H."/>
            <person name="Pendleton A.L."/>
            <person name="Watervoot N.F."/>
            <person name="Auber R.P."/>
            <person name="Gonzalez D.J."/>
            <person name="Wisecaver J.H."/>
            <person name="Moore B.S."/>
        </authorList>
    </citation>
    <scope>NUCLEOTIDE SEQUENCE [LARGE SCALE GENOMIC DNA]</scope>
    <source>
        <strain evidence="2 3">12B1</strain>
    </source>
</reference>